<evidence type="ECO:0000256" key="2">
    <source>
        <dbReference type="ARBA" id="ARBA00022475"/>
    </source>
</evidence>
<evidence type="ECO:0000256" key="5">
    <source>
        <dbReference type="ARBA" id="ARBA00023136"/>
    </source>
</evidence>
<feature type="transmembrane region" description="Helical" evidence="6">
    <location>
        <begin position="173"/>
        <end position="190"/>
    </location>
</feature>
<dbReference type="AlphaFoldDB" id="A0A0L1JPP0"/>
<dbReference type="GO" id="GO:0015171">
    <property type="term" value="F:amino acid transmembrane transporter activity"/>
    <property type="evidence" value="ECO:0007669"/>
    <property type="project" value="TreeGrafter"/>
</dbReference>
<comment type="caution">
    <text evidence="7">The sequence shown here is derived from an EMBL/GenBank/DDBJ whole genome shotgun (WGS) entry which is preliminary data.</text>
</comment>
<reference evidence="7 8" key="1">
    <citation type="journal article" date="2015" name="Int. J. Syst. Evol. Microbiol.">
        <title>Aestuariivita atlantica sp. nov., isolated from deep sea sediment of the Atlantic Ocean.</title>
        <authorList>
            <person name="Li G."/>
            <person name="Lai Q."/>
            <person name="Du Y."/>
            <person name="Liu X."/>
            <person name="Sun F."/>
            <person name="Shao Z."/>
        </authorList>
    </citation>
    <scope>NUCLEOTIDE SEQUENCE [LARGE SCALE GENOMIC DNA]</scope>
    <source>
        <strain evidence="7 8">22II-S11-z3</strain>
    </source>
</reference>
<dbReference type="PANTHER" id="PTHR30086:SF20">
    <property type="entry name" value="ARGININE EXPORTER PROTEIN ARGO-RELATED"/>
    <property type="match status" value="1"/>
</dbReference>
<proteinExistence type="predicted"/>
<feature type="transmembrane region" description="Helical" evidence="6">
    <location>
        <begin position="6"/>
        <end position="26"/>
    </location>
</feature>
<dbReference type="EMBL" id="AQQZ01000004">
    <property type="protein sequence ID" value="KNG93682.1"/>
    <property type="molecule type" value="Genomic_DNA"/>
</dbReference>
<keyword evidence="2" id="KW-1003">Cell membrane</keyword>
<gene>
    <name evidence="7" type="ORF">ATO11_10840</name>
</gene>
<keyword evidence="8" id="KW-1185">Reference proteome</keyword>
<evidence type="ECO:0000313" key="7">
    <source>
        <dbReference type="EMBL" id="KNG93682.1"/>
    </source>
</evidence>
<dbReference type="STRING" id="1317121.ATO11_10840"/>
<dbReference type="PATRIC" id="fig|1317121.7.peg.2844"/>
<dbReference type="RefSeq" id="WP_050530882.1">
    <property type="nucleotide sequence ID" value="NZ_AQQZ01000004.1"/>
</dbReference>
<evidence type="ECO:0000256" key="3">
    <source>
        <dbReference type="ARBA" id="ARBA00022692"/>
    </source>
</evidence>
<comment type="subcellular location">
    <subcellularLocation>
        <location evidence="1">Cell membrane</location>
        <topology evidence="1">Multi-pass membrane protein</topology>
    </subcellularLocation>
</comment>
<dbReference type="Pfam" id="PF01810">
    <property type="entry name" value="LysE"/>
    <property type="match status" value="1"/>
</dbReference>
<name>A0A0L1JPP0_9RHOB</name>
<keyword evidence="3 6" id="KW-0812">Transmembrane</keyword>
<feature type="transmembrane region" description="Helical" evidence="6">
    <location>
        <begin position="38"/>
        <end position="62"/>
    </location>
</feature>
<organism evidence="7 8">
    <name type="scientific">Pseudaestuariivita atlantica</name>
    <dbReference type="NCBI Taxonomy" id="1317121"/>
    <lineage>
        <taxon>Bacteria</taxon>
        <taxon>Pseudomonadati</taxon>
        <taxon>Pseudomonadota</taxon>
        <taxon>Alphaproteobacteria</taxon>
        <taxon>Rhodobacterales</taxon>
        <taxon>Paracoccaceae</taxon>
        <taxon>Pseudaestuariivita</taxon>
    </lineage>
</organism>
<dbReference type="InterPro" id="IPR001123">
    <property type="entry name" value="LeuE-type"/>
</dbReference>
<dbReference type="OrthoDB" id="9812084at2"/>
<keyword evidence="4 6" id="KW-1133">Transmembrane helix</keyword>
<dbReference type="GO" id="GO:0005886">
    <property type="term" value="C:plasma membrane"/>
    <property type="evidence" value="ECO:0007669"/>
    <property type="project" value="UniProtKB-SubCell"/>
</dbReference>
<feature type="transmembrane region" description="Helical" evidence="6">
    <location>
        <begin position="68"/>
        <end position="86"/>
    </location>
</feature>
<feature type="transmembrane region" description="Helical" evidence="6">
    <location>
        <begin position="139"/>
        <end position="161"/>
    </location>
</feature>
<keyword evidence="5 6" id="KW-0472">Membrane</keyword>
<dbReference type="GO" id="GO:0033228">
    <property type="term" value="P:cysteine export across plasma membrane"/>
    <property type="evidence" value="ECO:0007669"/>
    <property type="project" value="TreeGrafter"/>
</dbReference>
<evidence type="ECO:0000256" key="1">
    <source>
        <dbReference type="ARBA" id="ARBA00004651"/>
    </source>
</evidence>
<evidence type="ECO:0000256" key="4">
    <source>
        <dbReference type="ARBA" id="ARBA00022989"/>
    </source>
</evidence>
<evidence type="ECO:0000256" key="6">
    <source>
        <dbReference type="SAM" id="Phobius"/>
    </source>
</evidence>
<dbReference type="Proteomes" id="UP000036938">
    <property type="component" value="Unassembled WGS sequence"/>
</dbReference>
<accession>A0A0L1JPP0</accession>
<sequence>MDPLYGFVFLGLFSPGPNVILLTMSGARFGFAATLPHLLGVALGVGVIAAVTGLGIAALLLAQPALELVLKIIAAAWILWMALGLWRSSARSADGKGRPMTFFEAVLFQWVNPKVWAVALTAASAYPGAGGPVSEAARLALAFSGVNLFVCLFWTSAGALLQRLLTRPMAWRLFARTMAVALAVFAFLIFV</sequence>
<evidence type="ECO:0000313" key="8">
    <source>
        <dbReference type="Proteomes" id="UP000036938"/>
    </source>
</evidence>
<dbReference type="PANTHER" id="PTHR30086">
    <property type="entry name" value="ARGININE EXPORTER PROTEIN ARGO"/>
    <property type="match status" value="1"/>
</dbReference>
<protein>
    <submittedName>
        <fullName evidence="7">Lysine transporter LysE</fullName>
    </submittedName>
</protein>